<reference evidence="2" key="1">
    <citation type="submission" date="2014-09" db="EMBL/GenBank/DDBJ databases">
        <authorList>
            <person name="Magalhaes I.L.F."/>
            <person name="Oliveira U."/>
            <person name="Santos F.R."/>
            <person name="Vidigal T.H.D.A."/>
            <person name="Brescovit A.D."/>
            <person name="Santos A.J."/>
        </authorList>
    </citation>
    <scope>NUCLEOTIDE SEQUENCE</scope>
    <source>
        <tissue evidence="2">Shoot tissue taken approximately 20 cm above the soil surface</tissue>
    </source>
</reference>
<evidence type="ECO:0000313" key="2">
    <source>
        <dbReference type="EMBL" id="JAD99594.1"/>
    </source>
</evidence>
<protein>
    <submittedName>
        <fullName evidence="2">Uncharacterized protein</fullName>
    </submittedName>
</protein>
<dbReference type="EMBL" id="GBRH01198301">
    <property type="protein sequence ID" value="JAD99594.1"/>
    <property type="molecule type" value="Transcribed_RNA"/>
</dbReference>
<reference evidence="2" key="2">
    <citation type="journal article" date="2015" name="Data Brief">
        <title>Shoot transcriptome of the giant reed, Arundo donax.</title>
        <authorList>
            <person name="Barrero R.A."/>
            <person name="Guerrero F.D."/>
            <person name="Moolhuijzen P."/>
            <person name="Goolsby J.A."/>
            <person name="Tidwell J."/>
            <person name="Bellgard S.E."/>
            <person name="Bellgard M.I."/>
        </authorList>
    </citation>
    <scope>NUCLEOTIDE SEQUENCE</scope>
    <source>
        <tissue evidence="2">Shoot tissue taken approximately 20 cm above the soil surface</tissue>
    </source>
</reference>
<evidence type="ECO:0000256" key="1">
    <source>
        <dbReference type="SAM" id="Phobius"/>
    </source>
</evidence>
<sequence>MIFSLFVYIVLMKSTPHELIFLFIFSKRKVKTCHYCIVFFYHGYY</sequence>
<dbReference type="AlphaFoldDB" id="A0A0A9EFW2"/>
<feature type="transmembrane region" description="Helical" evidence="1">
    <location>
        <begin position="6"/>
        <end position="25"/>
    </location>
</feature>
<keyword evidence="1" id="KW-0472">Membrane</keyword>
<name>A0A0A9EFW2_ARUDO</name>
<accession>A0A0A9EFW2</accession>
<organism evidence="2">
    <name type="scientific">Arundo donax</name>
    <name type="common">Giant reed</name>
    <name type="synonym">Donax arundinaceus</name>
    <dbReference type="NCBI Taxonomy" id="35708"/>
    <lineage>
        <taxon>Eukaryota</taxon>
        <taxon>Viridiplantae</taxon>
        <taxon>Streptophyta</taxon>
        <taxon>Embryophyta</taxon>
        <taxon>Tracheophyta</taxon>
        <taxon>Spermatophyta</taxon>
        <taxon>Magnoliopsida</taxon>
        <taxon>Liliopsida</taxon>
        <taxon>Poales</taxon>
        <taxon>Poaceae</taxon>
        <taxon>PACMAD clade</taxon>
        <taxon>Arundinoideae</taxon>
        <taxon>Arundineae</taxon>
        <taxon>Arundo</taxon>
    </lineage>
</organism>
<keyword evidence="1" id="KW-1133">Transmembrane helix</keyword>
<keyword evidence="1" id="KW-0812">Transmembrane</keyword>
<proteinExistence type="predicted"/>